<accession>A0AAD9PY76</accession>
<comment type="caution">
    <text evidence="1">The sequence shown here is derived from an EMBL/GenBank/DDBJ whole genome shotgun (WGS) entry which is preliminary data.</text>
</comment>
<name>A0AAD9PY76_ACRCE</name>
<proteinExistence type="predicted"/>
<sequence>MVVPHEEIFCTQHTIVRVEHARDLAEGAVAKALIFIGMMSSSSWKIPPEDCASIDCQDITARGVIKKWMGDHPCHPLSLCLDESVWCLITSHLNKYTWQCFRVSSLFPGAMVASLIKIISCKNTLNRRRHVLQEEEEEEVEE</sequence>
<evidence type="ECO:0000313" key="1">
    <source>
        <dbReference type="EMBL" id="KAK2551265.1"/>
    </source>
</evidence>
<reference evidence="1" key="1">
    <citation type="journal article" date="2023" name="G3 (Bethesda)">
        <title>Whole genome assembly and annotation of the endangered Caribbean coral Acropora cervicornis.</title>
        <authorList>
            <person name="Selwyn J.D."/>
            <person name="Vollmer S.V."/>
        </authorList>
    </citation>
    <scope>NUCLEOTIDE SEQUENCE</scope>
    <source>
        <strain evidence="1">K2</strain>
    </source>
</reference>
<dbReference type="Proteomes" id="UP001249851">
    <property type="component" value="Unassembled WGS sequence"/>
</dbReference>
<dbReference type="EMBL" id="JARQWQ010000099">
    <property type="protein sequence ID" value="KAK2551265.1"/>
    <property type="molecule type" value="Genomic_DNA"/>
</dbReference>
<evidence type="ECO:0000313" key="2">
    <source>
        <dbReference type="Proteomes" id="UP001249851"/>
    </source>
</evidence>
<dbReference type="AlphaFoldDB" id="A0AAD9PY76"/>
<protein>
    <submittedName>
        <fullName evidence="1">Uncharacterized protein</fullName>
    </submittedName>
</protein>
<organism evidence="1 2">
    <name type="scientific">Acropora cervicornis</name>
    <name type="common">Staghorn coral</name>
    <dbReference type="NCBI Taxonomy" id="6130"/>
    <lineage>
        <taxon>Eukaryota</taxon>
        <taxon>Metazoa</taxon>
        <taxon>Cnidaria</taxon>
        <taxon>Anthozoa</taxon>
        <taxon>Hexacorallia</taxon>
        <taxon>Scleractinia</taxon>
        <taxon>Astrocoeniina</taxon>
        <taxon>Acroporidae</taxon>
        <taxon>Acropora</taxon>
    </lineage>
</organism>
<reference evidence="1" key="2">
    <citation type="journal article" date="2023" name="Science">
        <title>Genomic signatures of disease resistance in endangered staghorn corals.</title>
        <authorList>
            <person name="Vollmer S.V."/>
            <person name="Selwyn J.D."/>
            <person name="Despard B.A."/>
            <person name="Roesel C.L."/>
        </authorList>
    </citation>
    <scope>NUCLEOTIDE SEQUENCE</scope>
    <source>
        <strain evidence="1">K2</strain>
    </source>
</reference>
<keyword evidence="2" id="KW-1185">Reference proteome</keyword>
<gene>
    <name evidence="1" type="ORF">P5673_027854</name>
</gene>